<evidence type="ECO:0000313" key="12">
    <source>
        <dbReference type="EMBL" id="APD10263.1"/>
    </source>
</evidence>
<keyword evidence="9" id="KW-0407">Ion channel</keyword>
<feature type="region of interest" description="Disordered" evidence="10">
    <location>
        <begin position="418"/>
        <end position="458"/>
    </location>
</feature>
<name>A0A1J0LXS3_THEBO</name>
<dbReference type="InterPro" id="IPR050368">
    <property type="entry name" value="ClC-type_chloride_channel"/>
</dbReference>
<dbReference type="InterPro" id="IPR001807">
    <property type="entry name" value="ClC"/>
</dbReference>
<keyword evidence="4 11" id="KW-1133">Transmembrane helix</keyword>
<dbReference type="RefSeq" id="WP_084720329.1">
    <property type="nucleotide sequence ID" value="NZ_CP016312.1"/>
</dbReference>
<accession>A0A1J0LXS3</accession>
<evidence type="ECO:0000256" key="6">
    <source>
        <dbReference type="ARBA" id="ARBA00023136"/>
    </source>
</evidence>
<evidence type="ECO:0000256" key="10">
    <source>
        <dbReference type="SAM" id="MobiDB-lite"/>
    </source>
</evidence>
<keyword evidence="6 11" id="KW-0472">Membrane</keyword>
<protein>
    <submittedName>
        <fullName evidence="12">H(+)/Cl(-) exchange transporter ClcA</fullName>
    </submittedName>
</protein>
<evidence type="ECO:0000313" key="13">
    <source>
        <dbReference type="Proteomes" id="UP000182993"/>
    </source>
</evidence>
<evidence type="ECO:0000256" key="7">
    <source>
        <dbReference type="ARBA" id="ARBA00023173"/>
    </source>
</evidence>
<evidence type="ECO:0000256" key="8">
    <source>
        <dbReference type="ARBA" id="ARBA00023214"/>
    </source>
</evidence>
<feature type="transmembrane region" description="Helical" evidence="11">
    <location>
        <begin position="278"/>
        <end position="304"/>
    </location>
</feature>
<feature type="compositionally biased region" description="Low complexity" evidence="10">
    <location>
        <begin position="447"/>
        <end position="458"/>
    </location>
</feature>
<dbReference type="EMBL" id="CP016312">
    <property type="protein sequence ID" value="APD10263.1"/>
    <property type="molecule type" value="Genomic_DNA"/>
</dbReference>
<dbReference type="AlphaFoldDB" id="A0A1J0LXS3"/>
<gene>
    <name evidence="12" type="primary">clcA</name>
    <name evidence="12" type="ORF">A0O31_02225</name>
</gene>
<evidence type="ECO:0000256" key="11">
    <source>
        <dbReference type="SAM" id="Phobius"/>
    </source>
</evidence>
<evidence type="ECO:0000256" key="2">
    <source>
        <dbReference type="ARBA" id="ARBA00022448"/>
    </source>
</evidence>
<dbReference type="PANTHER" id="PTHR43427:SF6">
    <property type="entry name" value="CHLORIDE CHANNEL PROTEIN CLC-E"/>
    <property type="match status" value="1"/>
</dbReference>
<proteinExistence type="predicted"/>
<keyword evidence="2" id="KW-0813">Transport</keyword>
<keyword evidence="7" id="KW-0869">Chloride channel</keyword>
<keyword evidence="3 11" id="KW-0812">Transmembrane</keyword>
<evidence type="ECO:0000256" key="3">
    <source>
        <dbReference type="ARBA" id="ARBA00022692"/>
    </source>
</evidence>
<dbReference type="GO" id="GO:0034707">
    <property type="term" value="C:chloride channel complex"/>
    <property type="evidence" value="ECO:0007669"/>
    <property type="project" value="UniProtKB-KW"/>
</dbReference>
<organism evidence="12 13">
    <name type="scientific">Thermus brockianus</name>
    <dbReference type="NCBI Taxonomy" id="56956"/>
    <lineage>
        <taxon>Bacteria</taxon>
        <taxon>Thermotogati</taxon>
        <taxon>Deinococcota</taxon>
        <taxon>Deinococci</taxon>
        <taxon>Thermales</taxon>
        <taxon>Thermaceae</taxon>
        <taxon>Thermus</taxon>
    </lineage>
</organism>
<feature type="transmembrane region" description="Helical" evidence="11">
    <location>
        <begin position="342"/>
        <end position="360"/>
    </location>
</feature>
<reference evidence="13" key="1">
    <citation type="submission" date="2016-06" db="EMBL/GenBank/DDBJ databases">
        <title>Whole genome sequencing of Thermus brockianus strain GE-1.</title>
        <authorList>
            <person name="Schaefers C."/>
            <person name="Blank S."/>
            <person name="Wiebusch S."/>
            <person name="Elleuche S."/>
            <person name="Antranikian G."/>
        </authorList>
    </citation>
    <scope>NUCLEOTIDE SEQUENCE [LARGE SCALE GENOMIC DNA]</scope>
    <source>
        <strain evidence="13">GE-1</strain>
    </source>
</reference>
<dbReference type="OrthoDB" id="32019at2"/>
<comment type="subcellular location">
    <subcellularLocation>
        <location evidence="1">Membrane</location>
        <topology evidence="1">Multi-pass membrane protein</topology>
    </subcellularLocation>
</comment>
<dbReference type="Gene3D" id="1.10.3080.10">
    <property type="entry name" value="Clc chloride channel"/>
    <property type="match status" value="1"/>
</dbReference>
<dbReference type="STRING" id="56956.A0O31_02225"/>
<dbReference type="KEGG" id="tbc:A0O31_02225"/>
<feature type="transmembrane region" description="Helical" evidence="11">
    <location>
        <begin position="396"/>
        <end position="413"/>
    </location>
</feature>
<dbReference type="SUPFAM" id="SSF81340">
    <property type="entry name" value="Clc chloride channel"/>
    <property type="match status" value="1"/>
</dbReference>
<keyword evidence="5" id="KW-0406">Ion transport</keyword>
<feature type="transmembrane region" description="Helical" evidence="11">
    <location>
        <begin position="237"/>
        <end position="257"/>
    </location>
</feature>
<feature type="transmembrane region" description="Helical" evidence="11">
    <location>
        <begin position="26"/>
        <end position="48"/>
    </location>
</feature>
<sequence length="458" mass="46819">MRPSGRGPHLSLPPFWDEEVRQTGPLILYSAFTGALAGLSVALLNLALRALAEGVGGLFGYLAPEPPGEGGLLQAFTGPGLWPLAFLLPPLYALTSYLGTGQGLAALLRRVREGTPAPWLTHPRAVLGGTLQIALYSPMGREGPFGVLGLWLGLLLDRRFPRLGGGLAFAGLAAGLGTAFHAPVAGALLATEILYRSLLLEARALTPALIGALSGFAVYGAFFGYEPLLPFPVSLDVASLPAGLLLGVLAAALATLWTEGGKAVSAWLKPLPFPLRHALLGLALALALLFLPEALGNGLGWVAVATTPLLAPWALLYLLLAKLLLLILAVGVRAYGGPFTPALVLGGLLGALLSRLAGPFDLPAEALALAGGVAVLAGVARAPFASLALAAEWGGYASLPLALPAVFLAYALTPAHDPEEGLKEAPATPEGSPSETPPQSERPPRGPEAAAGPETPPG</sequence>
<dbReference type="GO" id="GO:0005254">
    <property type="term" value="F:chloride channel activity"/>
    <property type="evidence" value="ECO:0007669"/>
    <property type="project" value="UniProtKB-KW"/>
</dbReference>
<feature type="transmembrane region" description="Helical" evidence="11">
    <location>
        <begin position="202"/>
        <end position="225"/>
    </location>
</feature>
<dbReference type="PANTHER" id="PTHR43427">
    <property type="entry name" value="CHLORIDE CHANNEL PROTEIN CLC-E"/>
    <property type="match status" value="1"/>
</dbReference>
<dbReference type="InterPro" id="IPR014743">
    <property type="entry name" value="Cl-channel_core"/>
</dbReference>
<evidence type="ECO:0000256" key="5">
    <source>
        <dbReference type="ARBA" id="ARBA00023065"/>
    </source>
</evidence>
<feature type="transmembrane region" description="Helical" evidence="11">
    <location>
        <begin position="166"/>
        <end position="190"/>
    </location>
</feature>
<dbReference type="Proteomes" id="UP000182993">
    <property type="component" value="Chromosome"/>
</dbReference>
<feature type="transmembrane region" description="Helical" evidence="11">
    <location>
        <begin position="310"/>
        <end position="330"/>
    </location>
</feature>
<feature type="transmembrane region" description="Helical" evidence="11">
    <location>
        <begin position="366"/>
        <end position="384"/>
    </location>
</feature>
<evidence type="ECO:0000256" key="1">
    <source>
        <dbReference type="ARBA" id="ARBA00004141"/>
    </source>
</evidence>
<dbReference type="Pfam" id="PF00654">
    <property type="entry name" value="Voltage_CLC"/>
    <property type="match status" value="1"/>
</dbReference>
<keyword evidence="8" id="KW-0868">Chloride</keyword>
<evidence type="ECO:0000256" key="9">
    <source>
        <dbReference type="ARBA" id="ARBA00023303"/>
    </source>
</evidence>
<evidence type="ECO:0000256" key="4">
    <source>
        <dbReference type="ARBA" id="ARBA00022989"/>
    </source>
</evidence>